<feature type="region of interest" description="Disordered" evidence="12">
    <location>
        <begin position="234"/>
        <end position="294"/>
    </location>
</feature>
<comment type="function">
    <text evidence="10">Pectinolytic enzyme consist of four classes of enzymes: pectin lyase, polygalacturonase, pectin methylesterase and rhamnogalacturonase. Among pectinolytic enzymes, pectin lyase is the most important in depolymerization of pectin, since it cleaves internal glycosidic bonds of highly methylated pectins. Favors pectate, the anion, over pectin, the methyl ester.</text>
</comment>
<evidence type="ECO:0000256" key="2">
    <source>
        <dbReference type="ARBA" id="ARBA00001913"/>
    </source>
</evidence>
<protein>
    <recommendedName>
        <fullName evidence="11">Probable pectate lyase F</fullName>
        <ecNumber evidence="5">4.2.2.2</ecNumber>
    </recommendedName>
</protein>
<keyword evidence="7" id="KW-0732">Signal</keyword>
<dbReference type="GO" id="GO:0045490">
    <property type="term" value="P:pectin catabolic process"/>
    <property type="evidence" value="ECO:0007669"/>
    <property type="project" value="TreeGrafter"/>
</dbReference>
<evidence type="ECO:0000256" key="5">
    <source>
        <dbReference type="ARBA" id="ARBA00012272"/>
    </source>
</evidence>
<dbReference type="SUPFAM" id="SSF51126">
    <property type="entry name" value="Pectin lyase-like"/>
    <property type="match status" value="1"/>
</dbReference>
<gene>
    <name evidence="13" type="ORF">Poli38472_011463</name>
</gene>
<comment type="cofactor">
    <cofactor evidence="2">
        <name>Ca(2+)</name>
        <dbReference type="ChEBI" id="CHEBI:29108"/>
    </cofactor>
</comment>
<comment type="catalytic activity">
    <reaction evidence="1">
        <text>Eliminative cleavage of (1-&gt;4)-alpha-D-galacturonan to give oligosaccharides with 4-deoxy-alpha-D-galact-4-enuronosyl groups at their non-reducing ends.</text>
        <dbReference type="EC" id="4.2.2.2"/>
    </reaction>
</comment>
<dbReference type="Gene3D" id="2.160.20.10">
    <property type="entry name" value="Single-stranded right-handed beta-helix, Pectin lyase-like"/>
    <property type="match status" value="1"/>
</dbReference>
<comment type="caution">
    <text evidence="13">The sequence shown here is derived from an EMBL/GenBank/DDBJ whole genome shotgun (WGS) entry which is preliminary data.</text>
</comment>
<evidence type="ECO:0000313" key="14">
    <source>
        <dbReference type="Proteomes" id="UP000794436"/>
    </source>
</evidence>
<keyword evidence="14" id="KW-1185">Reference proteome</keyword>
<comment type="subcellular location">
    <subcellularLocation>
        <location evidence="3">Secreted</location>
    </subcellularLocation>
</comment>
<dbReference type="Proteomes" id="UP000794436">
    <property type="component" value="Unassembled WGS sequence"/>
</dbReference>
<evidence type="ECO:0000256" key="4">
    <source>
        <dbReference type="ARBA" id="ARBA00006463"/>
    </source>
</evidence>
<proteinExistence type="inferred from homology"/>
<feature type="compositionally biased region" description="Acidic residues" evidence="12">
    <location>
        <begin position="249"/>
        <end position="272"/>
    </location>
</feature>
<dbReference type="Pfam" id="PF03211">
    <property type="entry name" value="Pectate_lyase"/>
    <property type="match status" value="1"/>
</dbReference>
<dbReference type="PANTHER" id="PTHR33407">
    <property type="entry name" value="PECTATE LYASE F-RELATED"/>
    <property type="match status" value="1"/>
</dbReference>
<dbReference type="InterPro" id="IPR011050">
    <property type="entry name" value="Pectin_lyase_fold/virulence"/>
</dbReference>
<evidence type="ECO:0000256" key="9">
    <source>
        <dbReference type="ARBA" id="ARBA00023239"/>
    </source>
</evidence>
<evidence type="ECO:0000256" key="6">
    <source>
        <dbReference type="ARBA" id="ARBA00022525"/>
    </source>
</evidence>
<dbReference type="EC" id="4.2.2.2" evidence="5"/>
<organism evidence="13 14">
    <name type="scientific">Pythium oligandrum</name>
    <name type="common">Mycoparasitic fungus</name>
    <dbReference type="NCBI Taxonomy" id="41045"/>
    <lineage>
        <taxon>Eukaryota</taxon>
        <taxon>Sar</taxon>
        <taxon>Stramenopiles</taxon>
        <taxon>Oomycota</taxon>
        <taxon>Peronosporomycetes</taxon>
        <taxon>Pythiales</taxon>
        <taxon>Pythiaceae</taxon>
        <taxon>Pythium</taxon>
    </lineage>
</organism>
<reference evidence="13" key="1">
    <citation type="submission" date="2019-03" db="EMBL/GenBank/DDBJ databases">
        <title>Long read genome sequence of the mycoparasitic Pythium oligandrum ATCC 38472 isolated from sugarbeet rhizosphere.</title>
        <authorList>
            <person name="Gaulin E."/>
        </authorList>
    </citation>
    <scope>NUCLEOTIDE SEQUENCE</scope>
    <source>
        <strain evidence="13">ATCC 38472_TT</strain>
    </source>
</reference>
<dbReference type="OrthoDB" id="94626at2759"/>
<evidence type="ECO:0000256" key="12">
    <source>
        <dbReference type="SAM" id="MobiDB-lite"/>
    </source>
</evidence>
<dbReference type="GO" id="GO:0005576">
    <property type="term" value="C:extracellular region"/>
    <property type="evidence" value="ECO:0007669"/>
    <property type="project" value="UniProtKB-SubCell"/>
</dbReference>
<accession>A0A8K1CLL1</accession>
<evidence type="ECO:0000256" key="11">
    <source>
        <dbReference type="ARBA" id="ARBA00039895"/>
    </source>
</evidence>
<evidence type="ECO:0000256" key="3">
    <source>
        <dbReference type="ARBA" id="ARBA00004613"/>
    </source>
</evidence>
<evidence type="ECO:0000256" key="7">
    <source>
        <dbReference type="ARBA" id="ARBA00022729"/>
    </source>
</evidence>
<evidence type="ECO:0000256" key="1">
    <source>
        <dbReference type="ARBA" id="ARBA00000695"/>
    </source>
</evidence>
<dbReference type="AlphaFoldDB" id="A0A8K1CLL1"/>
<keyword evidence="9" id="KW-0456">Lyase</keyword>
<dbReference type="InterPro" id="IPR004898">
    <property type="entry name" value="Pectate_lyase_PlyH/PlyE-like"/>
</dbReference>
<sequence>MPTGTWPSSKGKVTYKAPYVVKKGTVFDGGMKTYERSDITCTEGEGGKADAVFLVEPGATLKNVIIGKNQKEGVHCEQHDCKIENVWWDDVCEDALSIKGGSSSSVSTVTGGGARYASDKVIQQNGPGKVTIDGFYAYDFGKLYRSCGTCGNIPRQVSVSNVLAVNPKVSVITVNKNYGDKATLKNVKVVTTSKKPICQWSQGGSSPKNLGDGPSGTLCQYSTSDVYITKEARDSDVEIEVSSSTDEYAGQEEEDEYNVETEAPTTDDEYPEELPGNATEPDATKKTGCKTKKD</sequence>
<evidence type="ECO:0000256" key="10">
    <source>
        <dbReference type="ARBA" id="ARBA00025679"/>
    </source>
</evidence>
<comment type="similarity">
    <text evidence="4">Belongs to the polysaccharide lyase 3 family.</text>
</comment>
<dbReference type="PANTHER" id="PTHR33407:SF9">
    <property type="entry name" value="PECTATE LYASE F-RELATED"/>
    <property type="match status" value="1"/>
</dbReference>
<evidence type="ECO:0000313" key="13">
    <source>
        <dbReference type="EMBL" id="TMW64583.1"/>
    </source>
</evidence>
<keyword evidence="6" id="KW-0964">Secreted</keyword>
<dbReference type="InterPro" id="IPR012334">
    <property type="entry name" value="Pectin_lyas_fold"/>
</dbReference>
<keyword evidence="8" id="KW-0106">Calcium</keyword>
<dbReference type="EMBL" id="SPLM01000039">
    <property type="protein sequence ID" value="TMW64583.1"/>
    <property type="molecule type" value="Genomic_DNA"/>
</dbReference>
<dbReference type="GO" id="GO:0030570">
    <property type="term" value="F:pectate lyase activity"/>
    <property type="evidence" value="ECO:0007669"/>
    <property type="project" value="UniProtKB-EC"/>
</dbReference>
<name>A0A8K1CLL1_PYTOL</name>
<evidence type="ECO:0000256" key="8">
    <source>
        <dbReference type="ARBA" id="ARBA00022837"/>
    </source>
</evidence>